<dbReference type="KEGG" id="apes:FOC84_29270"/>
<dbReference type="RefSeq" id="WP_173148463.1">
    <property type="nucleotide sequence ID" value="NZ_CP053985.1"/>
</dbReference>
<dbReference type="Proteomes" id="UP000500970">
    <property type="component" value="Chromosome"/>
</dbReference>
<evidence type="ECO:0000313" key="2">
    <source>
        <dbReference type="EMBL" id="QKH38803.1"/>
    </source>
</evidence>
<proteinExistence type="predicted"/>
<reference evidence="2 3" key="1">
    <citation type="submission" date="2020-05" db="EMBL/GenBank/DDBJ databases">
        <title>FDA dAtabase for Regulatory Grade micrObial Sequences (FDA-ARGOS): Supporting development and validation of Infectious Disease Dx tests.</title>
        <authorList>
            <person name="Sproer C."/>
            <person name="Gronow S."/>
            <person name="Severitt S."/>
            <person name="Schroder I."/>
            <person name="Tallon L."/>
            <person name="Sadzewicz L."/>
            <person name="Zhao X."/>
            <person name="Vavikolanu K."/>
            <person name="Mehta A."/>
            <person name="Aluvathingal J."/>
            <person name="Nadendla S."/>
            <person name="Myers T."/>
            <person name="Yan Y."/>
            <person name="Sichtig H."/>
        </authorList>
    </citation>
    <scope>NUCLEOTIDE SEQUENCE [LARGE SCALE GENOMIC DNA]</scope>
    <source>
        <strain evidence="2 3">FDAARGOS_790</strain>
    </source>
</reference>
<evidence type="ECO:0000313" key="3">
    <source>
        <dbReference type="Proteomes" id="UP000500970"/>
    </source>
</evidence>
<sequence length="166" mass="18492">MNADATPSIEQLRQLPLPEPVSYWPQTWGWLALLAVALALAGWAAWRMARRHARNRYRRAGLRMLEALRRETQSDPLAARALPDLLKRVGLSSVAQADRARVGALQGAEWVAFMDQGVAVFPPDAGVLLRALAYAPPETLRAIDPARVRTLFAASRQWMERHHVAA</sequence>
<evidence type="ECO:0000256" key="1">
    <source>
        <dbReference type="SAM" id="Phobius"/>
    </source>
</evidence>
<keyword evidence="1" id="KW-1133">Transmembrane helix</keyword>
<gene>
    <name evidence="2" type="ORF">FOC84_29270</name>
</gene>
<keyword evidence="3" id="KW-1185">Reference proteome</keyword>
<accession>A0A7D4IMA7</accession>
<protein>
    <submittedName>
        <fullName evidence="2">DUF4381 domain-containing protein</fullName>
    </submittedName>
</protein>
<name>A0A7D4IMA7_9BURK</name>
<feature type="transmembrane region" description="Helical" evidence="1">
    <location>
        <begin position="28"/>
        <end position="49"/>
    </location>
</feature>
<organism evidence="2 3">
    <name type="scientific">Achromobacter pestifer</name>
    <dbReference type="NCBI Taxonomy" id="1353889"/>
    <lineage>
        <taxon>Bacteria</taxon>
        <taxon>Pseudomonadati</taxon>
        <taxon>Pseudomonadota</taxon>
        <taxon>Betaproteobacteria</taxon>
        <taxon>Burkholderiales</taxon>
        <taxon>Alcaligenaceae</taxon>
        <taxon>Achromobacter</taxon>
    </lineage>
</organism>
<keyword evidence="1" id="KW-0472">Membrane</keyword>
<dbReference type="Pfam" id="PF14316">
    <property type="entry name" value="DUF4381"/>
    <property type="match status" value="1"/>
</dbReference>
<dbReference type="AlphaFoldDB" id="A0A7D4IMA7"/>
<keyword evidence="1" id="KW-0812">Transmembrane</keyword>
<dbReference type="InterPro" id="IPR025489">
    <property type="entry name" value="DUF4381"/>
</dbReference>
<dbReference type="EMBL" id="CP053985">
    <property type="protein sequence ID" value="QKH38803.1"/>
    <property type="molecule type" value="Genomic_DNA"/>
</dbReference>